<keyword evidence="3" id="KW-1185">Reference proteome</keyword>
<organism evidence="2 3">
    <name type="scientific">Roseospira marina</name>
    <dbReference type="NCBI Taxonomy" id="140057"/>
    <lineage>
        <taxon>Bacteria</taxon>
        <taxon>Pseudomonadati</taxon>
        <taxon>Pseudomonadota</taxon>
        <taxon>Alphaproteobacteria</taxon>
        <taxon>Rhodospirillales</taxon>
        <taxon>Rhodospirillaceae</taxon>
        <taxon>Roseospira</taxon>
    </lineage>
</organism>
<evidence type="ECO:0000313" key="2">
    <source>
        <dbReference type="EMBL" id="KAA5607353.1"/>
    </source>
</evidence>
<feature type="compositionally biased region" description="Low complexity" evidence="1">
    <location>
        <begin position="183"/>
        <end position="215"/>
    </location>
</feature>
<dbReference type="RefSeq" id="WP_150060489.1">
    <property type="nucleotide sequence ID" value="NZ_JACHII010000001.1"/>
</dbReference>
<dbReference type="SUPFAM" id="SSF141868">
    <property type="entry name" value="EAL domain-like"/>
    <property type="match status" value="1"/>
</dbReference>
<proteinExistence type="predicted"/>
<dbReference type="EMBL" id="VWPJ01000001">
    <property type="protein sequence ID" value="KAA5607353.1"/>
    <property type="molecule type" value="Genomic_DNA"/>
</dbReference>
<name>A0A5M6IGF5_9PROT</name>
<feature type="compositionally biased region" description="Low complexity" evidence="1">
    <location>
        <begin position="154"/>
        <end position="165"/>
    </location>
</feature>
<evidence type="ECO:0000256" key="1">
    <source>
        <dbReference type="SAM" id="MobiDB-lite"/>
    </source>
</evidence>
<protein>
    <recommendedName>
        <fullName evidence="4">EAL domain-containing protein</fullName>
    </recommendedName>
</protein>
<dbReference type="OrthoDB" id="8431402at2"/>
<gene>
    <name evidence="2" type="ORF">F1188_00885</name>
</gene>
<reference evidence="2 3" key="1">
    <citation type="submission" date="2019-09" db="EMBL/GenBank/DDBJ databases">
        <title>Genome sequence of Roseospira marina, one of the more divergent members of the non-sulfur purple photosynthetic bacterial family, the Rhodospirillaceae.</title>
        <authorList>
            <person name="Meyer T."/>
            <person name="Kyndt J."/>
        </authorList>
    </citation>
    <scope>NUCLEOTIDE SEQUENCE [LARGE SCALE GENOMIC DNA]</scope>
    <source>
        <strain evidence="2 3">DSM 15113</strain>
    </source>
</reference>
<accession>A0A5M6IGF5</accession>
<dbReference type="InterPro" id="IPR035919">
    <property type="entry name" value="EAL_sf"/>
</dbReference>
<dbReference type="Proteomes" id="UP000324065">
    <property type="component" value="Unassembled WGS sequence"/>
</dbReference>
<dbReference type="Gene3D" id="3.20.20.450">
    <property type="entry name" value="EAL domain"/>
    <property type="match status" value="1"/>
</dbReference>
<comment type="caution">
    <text evidence="2">The sequence shown here is derived from an EMBL/GenBank/DDBJ whole genome shotgun (WGS) entry which is preliminary data.</text>
</comment>
<dbReference type="AlphaFoldDB" id="A0A5M6IGF5"/>
<evidence type="ECO:0000313" key="3">
    <source>
        <dbReference type="Proteomes" id="UP000324065"/>
    </source>
</evidence>
<evidence type="ECO:0008006" key="4">
    <source>
        <dbReference type="Google" id="ProtNLM"/>
    </source>
</evidence>
<feature type="region of interest" description="Disordered" evidence="1">
    <location>
        <begin position="150"/>
        <end position="170"/>
    </location>
</feature>
<sequence length="498" mass="54736">MADTPMIRSGFMLPDYAREIATTHLGLRILRLNVSELRPENREDDVLRSLEAALRPLVRGGTARIFRMPEGDYILAFHKDQTDRVRALLVRLRFLVQDDPLADHFGDPAERNSPLLHWWRLEDDFPKLRALAVALEDEAIRRAEAMAHRDGTRAGSATVNATHAAAEADERRVTLRLGANAEASTAPGTASGPAPVGSPGGAPSSSTSPPAAGSSEEPDWRPIGATGPAAASARGRDSRETQARRPIDLDILDRLVNGVARADLANHVRRQTVCALVGNAPPQPVFSEIYVSIPELRDTIAPNVDLAANRWLFQHFTETLDRRILAWLNQGGGRPTQAGFSININVDTILSENFLRFEQVIAAGIHGTVILELRVEDVFADLEAFAFARDFIHQRGYRLCLDFLTPDTLALLDRQRLGVDLLKLFWRPDLPHHLDTPAGRTVVDRLKRGEGGRTILCRCDDAAAVTLGRSIGITMFQGRHIDDLTSIVDGPVAPDAWP</sequence>
<feature type="region of interest" description="Disordered" evidence="1">
    <location>
        <begin position="182"/>
        <end position="242"/>
    </location>
</feature>